<keyword evidence="1" id="KW-0548">Nucleotidyltransferase</keyword>
<evidence type="ECO:0000313" key="2">
    <source>
        <dbReference type="Proteomes" id="UP000886998"/>
    </source>
</evidence>
<gene>
    <name evidence="1" type="ORF">TNIN_218301</name>
</gene>
<dbReference type="AlphaFoldDB" id="A0A8X6MFY9"/>
<keyword evidence="1" id="KW-0695">RNA-directed DNA polymerase</keyword>
<keyword evidence="2" id="KW-1185">Reference proteome</keyword>
<comment type="caution">
    <text evidence="1">The sequence shown here is derived from an EMBL/GenBank/DDBJ whole genome shotgun (WGS) entry which is preliminary data.</text>
</comment>
<reference evidence="1" key="1">
    <citation type="submission" date="2020-08" db="EMBL/GenBank/DDBJ databases">
        <title>Multicomponent nature underlies the extraordinary mechanical properties of spider dragline silk.</title>
        <authorList>
            <person name="Kono N."/>
            <person name="Nakamura H."/>
            <person name="Mori M."/>
            <person name="Yoshida Y."/>
            <person name="Ohtoshi R."/>
            <person name="Malay A.D."/>
            <person name="Moran D.A.P."/>
            <person name="Tomita M."/>
            <person name="Numata K."/>
            <person name="Arakawa K."/>
        </authorList>
    </citation>
    <scope>NUCLEOTIDE SEQUENCE</scope>
</reference>
<dbReference type="EMBL" id="BMAV01026735">
    <property type="protein sequence ID" value="GFS52864.1"/>
    <property type="molecule type" value="Genomic_DNA"/>
</dbReference>
<evidence type="ECO:0000313" key="1">
    <source>
        <dbReference type="EMBL" id="GFS52864.1"/>
    </source>
</evidence>
<dbReference type="Proteomes" id="UP000886998">
    <property type="component" value="Unassembled WGS sequence"/>
</dbReference>
<dbReference type="GO" id="GO:0003964">
    <property type="term" value="F:RNA-directed DNA polymerase activity"/>
    <property type="evidence" value="ECO:0007669"/>
    <property type="project" value="UniProtKB-KW"/>
</dbReference>
<keyword evidence="1" id="KW-0808">Transferase</keyword>
<dbReference type="OrthoDB" id="10471863at2759"/>
<sequence>MKRFVANCRKRPEDRNGREISNTEFENAEKILKRTVQRECFPKPRNVPIINVLKANEELLQVKTKITKHKDGPCFLTPILIPTNCGLTIRLVKCLHKSICHVGTQILLSIIKEKPAASAPVAVLEDRDRDVKVFDITGIDLAGPFFLLNSDWTY</sequence>
<name>A0A8X6MFY9_9ARAC</name>
<protein>
    <submittedName>
        <fullName evidence="1">Putative RNA-directed DNA polymerase from transposon X-element</fullName>
    </submittedName>
</protein>
<organism evidence="1 2">
    <name type="scientific">Trichonephila inaurata madagascariensis</name>
    <dbReference type="NCBI Taxonomy" id="2747483"/>
    <lineage>
        <taxon>Eukaryota</taxon>
        <taxon>Metazoa</taxon>
        <taxon>Ecdysozoa</taxon>
        <taxon>Arthropoda</taxon>
        <taxon>Chelicerata</taxon>
        <taxon>Arachnida</taxon>
        <taxon>Araneae</taxon>
        <taxon>Araneomorphae</taxon>
        <taxon>Entelegynae</taxon>
        <taxon>Araneoidea</taxon>
        <taxon>Nephilidae</taxon>
        <taxon>Trichonephila</taxon>
        <taxon>Trichonephila inaurata</taxon>
    </lineage>
</organism>
<accession>A0A8X6MFY9</accession>
<proteinExistence type="predicted"/>